<feature type="domain" description="Mop" evidence="3">
    <location>
        <begin position="4"/>
        <end position="70"/>
    </location>
</feature>
<dbReference type="AlphaFoldDB" id="A0A1I7Y972"/>
<dbReference type="NCBIfam" id="TIGR00638">
    <property type="entry name" value="Mop"/>
    <property type="match status" value="1"/>
</dbReference>
<dbReference type="Gene3D" id="2.40.50.100">
    <property type="match status" value="2"/>
</dbReference>
<dbReference type="InterPro" id="IPR004606">
    <property type="entry name" value="Mop_domain"/>
</dbReference>
<dbReference type="SUPFAM" id="SSF50331">
    <property type="entry name" value="MOP-like"/>
    <property type="match status" value="1"/>
</dbReference>
<evidence type="ECO:0000256" key="1">
    <source>
        <dbReference type="ARBA" id="ARBA00022505"/>
    </source>
</evidence>
<dbReference type="GO" id="GO:0015689">
    <property type="term" value="P:molybdate ion transport"/>
    <property type="evidence" value="ECO:0007669"/>
    <property type="project" value="InterPro"/>
</dbReference>
<organism evidence="4 5">
    <name type="scientific">Steinernema glaseri</name>
    <dbReference type="NCBI Taxonomy" id="37863"/>
    <lineage>
        <taxon>Eukaryota</taxon>
        <taxon>Metazoa</taxon>
        <taxon>Ecdysozoa</taxon>
        <taxon>Nematoda</taxon>
        <taxon>Chromadorea</taxon>
        <taxon>Rhabditida</taxon>
        <taxon>Tylenchina</taxon>
        <taxon>Panagrolaimomorpha</taxon>
        <taxon>Strongyloidoidea</taxon>
        <taxon>Steinernematidae</taxon>
        <taxon>Steinernema</taxon>
    </lineage>
</organism>
<proteinExistence type="predicted"/>
<feature type="region of interest" description="Disordered" evidence="2">
    <location>
        <begin position="95"/>
        <end position="127"/>
    </location>
</feature>
<keyword evidence="4" id="KW-1185">Reference proteome</keyword>
<dbReference type="Pfam" id="PF03459">
    <property type="entry name" value="TOBE"/>
    <property type="match status" value="1"/>
</dbReference>
<accession>A0A1I7Y972</accession>
<evidence type="ECO:0000259" key="3">
    <source>
        <dbReference type="PROSITE" id="PS51866"/>
    </source>
</evidence>
<name>A0A1I7Y972_9BILA</name>
<sequence>MIMQTSARNQLPGIVTTIKTGAVNDEIHVDIGQGQTVVASITRESTENLGLREGQKVLAFLKASSIMIGTGDTRNSLSARNQLPGTITDVITGAVNAENQSKPGRQSEYDHDRAATSPPHFAPSRTCPNLKARTRQYDGL</sequence>
<dbReference type="InterPro" id="IPR051815">
    <property type="entry name" value="Molybdate_resp_trans_reg"/>
</dbReference>
<reference evidence="5" key="1">
    <citation type="submission" date="2016-11" db="UniProtKB">
        <authorList>
            <consortium name="WormBaseParasite"/>
        </authorList>
    </citation>
    <scope>IDENTIFICATION</scope>
</reference>
<dbReference type="InterPro" id="IPR005116">
    <property type="entry name" value="Transp-assoc_OB_typ1"/>
</dbReference>
<evidence type="ECO:0000313" key="5">
    <source>
        <dbReference type="WBParaSite" id="L893_g14009.t1"/>
    </source>
</evidence>
<dbReference type="InterPro" id="IPR008995">
    <property type="entry name" value="Mo/tungstate-bd_C_term_dom"/>
</dbReference>
<dbReference type="PROSITE" id="PS51866">
    <property type="entry name" value="MOP"/>
    <property type="match status" value="1"/>
</dbReference>
<evidence type="ECO:0000313" key="4">
    <source>
        <dbReference type="Proteomes" id="UP000095287"/>
    </source>
</evidence>
<dbReference type="WBParaSite" id="L893_g14009.t1">
    <property type="protein sequence ID" value="L893_g14009.t1"/>
    <property type="gene ID" value="L893_g14009"/>
</dbReference>
<dbReference type="Proteomes" id="UP000095287">
    <property type="component" value="Unplaced"/>
</dbReference>
<dbReference type="PANTHER" id="PTHR30432">
    <property type="entry name" value="TRANSCRIPTIONAL REGULATOR MODE"/>
    <property type="match status" value="1"/>
</dbReference>
<dbReference type="PANTHER" id="PTHR30432:SF1">
    <property type="entry name" value="DNA-BINDING TRANSCRIPTIONAL DUAL REGULATOR MODE"/>
    <property type="match status" value="1"/>
</dbReference>
<protein>
    <submittedName>
        <fullName evidence="5">TOBE domain-containing protein</fullName>
    </submittedName>
</protein>
<feature type="compositionally biased region" description="Basic and acidic residues" evidence="2">
    <location>
        <begin position="105"/>
        <end position="114"/>
    </location>
</feature>
<keyword evidence="1" id="KW-0500">Molybdenum</keyword>
<evidence type="ECO:0000256" key="2">
    <source>
        <dbReference type="SAM" id="MobiDB-lite"/>
    </source>
</evidence>